<feature type="chain" id="PRO_5021231457" evidence="2">
    <location>
        <begin position="24"/>
        <end position="131"/>
    </location>
</feature>
<feature type="signal peptide" evidence="2">
    <location>
        <begin position="1"/>
        <end position="23"/>
    </location>
</feature>
<sequence>MTCSLNFLFIFFKLHCWLGPVSKNFTVRSSPVVFGALEVQCLYISDILYCGVTQAYFSQGTKHRNHITVLRCLRCGQSKRFLNNRLWVDQPEAQLENQSQPVEGESRPISKKSSTGPSSTQHQVPPSKPRT</sequence>
<proteinExistence type="predicted"/>
<evidence type="ECO:0000313" key="4">
    <source>
        <dbReference type="Proteomes" id="UP000314982"/>
    </source>
</evidence>
<feature type="region of interest" description="Disordered" evidence="1">
    <location>
        <begin position="92"/>
        <end position="131"/>
    </location>
</feature>
<dbReference type="Proteomes" id="UP000314982">
    <property type="component" value="Unassembled WGS sequence"/>
</dbReference>
<accession>A0A4W5MBB6</accession>
<dbReference type="Ensembl" id="ENSHHUT00000036557.1">
    <property type="protein sequence ID" value="ENSHHUP00000035144.1"/>
    <property type="gene ID" value="ENSHHUG00000022122.1"/>
</dbReference>
<keyword evidence="4" id="KW-1185">Reference proteome</keyword>
<feature type="compositionally biased region" description="Polar residues" evidence="1">
    <location>
        <begin position="111"/>
        <end position="124"/>
    </location>
</feature>
<dbReference type="STRING" id="62062.ENSHHUP00000035144"/>
<reference evidence="3" key="2">
    <citation type="submission" date="2025-08" db="UniProtKB">
        <authorList>
            <consortium name="Ensembl"/>
        </authorList>
    </citation>
    <scope>IDENTIFICATION</scope>
</reference>
<organism evidence="3 4">
    <name type="scientific">Hucho hucho</name>
    <name type="common">huchen</name>
    <dbReference type="NCBI Taxonomy" id="62062"/>
    <lineage>
        <taxon>Eukaryota</taxon>
        <taxon>Metazoa</taxon>
        <taxon>Chordata</taxon>
        <taxon>Craniata</taxon>
        <taxon>Vertebrata</taxon>
        <taxon>Euteleostomi</taxon>
        <taxon>Actinopterygii</taxon>
        <taxon>Neopterygii</taxon>
        <taxon>Teleostei</taxon>
        <taxon>Protacanthopterygii</taxon>
        <taxon>Salmoniformes</taxon>
        <taxon>Salmonidae</taxon>
        <taxon>Salmoninae</taxon>
        <taxon>Hucho</taxon>
    </lineage>
</organism>
<keyword evidence="2" id="KW-0732">Signal</keyword>
<evidence type="ECO:0000256" key="2">
    <source>
        <dbReference type="SAM" id="SignalP"/>
    </source>
</evidence>
<name>A0A4W5MBB6_9TELE</name>
<reference evidence="4" key="1">
    <citation type="submission" date="2018-06" db="EMBL/GenBank/DDBJ databases">
        <title>Genome assembly of Danube salmon.</title>
        <authorList>
            <person name="Macqueen D.J."/>
            <person name="Gundappa M.K."/>
        </authorList>
    </citation>
    <scope>NUCLEOTIDE SEQUENCE [LARGE SCALE GENOMIC DNA]</scope>
</reference>
<dbReference type="AlphaFoldDB" id="A0A4W5MBB6"/>
<evidence type="ECO:0000256" key="1">
    <source>
        <dbReference type="SAM" id="MobiDB-lite"/>
    </source>
</evidence>
<reference evidence="3" key="3">
    <citation type="submission" date="2025-09" db="UniProtKB">
        <authorList>
            <consortium name="Ensembl"/>
        </authorList>
    </citation>
    <scope>IDENTIFICATION</scope>
</reference>
<protein>
    <submittedName>
        <fullName evidence="3">Uncharacterized protein</fullName>
    </submittedName>
</protein>
<evidence type="ECO:0000313" key="3">
    <source>
        <dbReference type="Ensembl" id="ENSHHUP00000035144.1"/>
    </source>
</evidence>